<dbReference type="PANTHER" id="PTHR31760:SF0">
    <property type="entry name" value="S-ADENOSYL-L-METHIONINE-DEPENDENT METHYLTRANSFERASES SUPERFAMILY PROTEIN"/>
    <property type="match status" value="1"/>
</dbReference>
<gene>
    <name evidence="6" type="primary">rsmG</name>
    <name evidence="7" type="ORF">EDD57_10363</name>
</gene>
<organism evidence="7 8">
    <name type="scientific">Baia soyae</name>
    <dbReference type="NCBI Taxonomy" id="1544746"/>
    <lineage>
        <taxon>Bacteria</taxon>
        <taxon>Bacillati</taxon>
        <taxon>Bacillota</taxon>
        <taxon>Bacilli</taxon>
        <taxon>Bacillales</taxon>
        <taxon>Thermoactinomycetaceae</taxon>
        <taxon>Baia</taxon>
    </lineage>
</organism>
<evidence type="ECO:0000313" key="7">
    <source>
        <dbReference type="EMBL" id="TCP70248.1"/>
    </source>
</evidence>
<evidence type="ECO:0000256" key="1">
    <source>
        <dbReference type="ARBA" id="ARBA00022490"/>
    </source>
</evidence>
<protein>
    <recommendedName>
        <fullName evidence="6">Ribosomal RNA small subunit methyltransferase G</fullName>
        <ecNumber evidence="6">2.1.1.-</ecNumber>
    </recommendedName>
    <alternativeName>
        <fullName evidence="6">16S rRNA 7-methylguanosine methyltransferase</fullName>
        <shortName evidence="6">16S rRNA m7G methyltransferase</shortName>
    </alternativeName>
</protein>
<comment type="subcellular location">
    <subcellularLocation>
        <location evidence="6">Cytoplasm</location>
    </subcellularLocation>
</comment>
<dbReference type="Gene3D" id="3.40.50.150">
    <property type="entry name" value="Vaccinia Virus protein VP39"/>
    <property type="match status" value="1"/>
</dbReference>
<dbReference type="InterPro" id="IPR003682">
    <property type="entry name" value="rRNA_ssu_MeTfrase_G"/>
</dbReference>
<comment type="caution">
    <text evidence="7">The sequence shown here is derived from an EMBL/GenBank/DDBJ whole genome shotgun (WGS) entry which is preliminary data.</text>
</comment>
<dbReference type="GO" id="GO:0005829">
    <property type="term" value="C:cytosol"/>
    <property type="evidence" value="ECO:0007669"/>
    <property type="project" value="TreeGrafter"/>
</dbReference>
<evidence type="ECO:0000256" key="3">
    <source>
        <dbReference type="ARBA" id="ARBA00022603"/>
    </source>
</evidence>
<evidence type="ECO:0000256" key="2">
    <source>
        <dbReference type="ARBA" id="ARBA00022552"/>
    </source>
</evidence>
<name>A0A4R2SBX1_9BACL</name>
<comment type="similarity">
    <text evidence="6">Belongs to the methyltransferase superfamily. RNA methyltransferase RsmG family.</text>
</comment>
<dbReference type="FunFam" id="3.40.50.150:FF:000041">
    <property type="entry name" value="Ribosomal RNA small subunit methyltransferase G"/>
    <property type="match status" value="1"/>
</dbReference>
<dbReference type="RefSeq" id="WP_131847759.1">
    <property type="nucleotide sequence ID" value="NZ_SLXV01000003.1"/>
</dbReference>
<sequence>MEQGLWLQETVKPWGIHLDETQLKQFDQYFHLLVETNKVMNLTGITEEREVYVKHFYDSLTLMLQLGEKGRSALRMIDVGTGAGFPGIPLKIANPDWKVVLLDSSRKRIQFLEQIAGELGLQNVTCIHGRAEDFAHQKEYRQMFDLATARAVAKLNVIAEYCLPFVKVGGSFIAMKGSAVDEEVVEAKRALHVLGKNQVEVQKLTLPDEMGSRHLVNLTKRDHTPKAYPRKAGTPVKQPIV</sequence>
<dbReference type="OrthoDB" id="9808773at2"/>
<keyword evidence="2 6" id="KW-0698">rRNA processing</keyword>
<dbReference type="PIRSF" id="PIRSF003078">
    <property type="entry name" value="GidB"/>
    <property type="match status" value="1"/>
</dbReference>
<evidence type="ECO:0000313" key="8">
    <source>
        <dbReference type="Proteomes" id="UP000294746"/>
    </source>
</evidence>
<dbReference type="NCBIfam" id="TIGR00138">
    <property type="entry name" value="rsmG_gidB"/>
    <property type="match status" value="1"/>
</dbReference>
<feature type="binding site" evidence="6">
    <location>
        <position position="150"/>
    </location>
    <ligand>
        <name>S-adenosyl-L-methionine</name>
        <dbReference type="ChEBI" id="CHEBI:59789"/>
    </ligand>
</feature>
<dbReference type="GO" id="GO:0070043">
    <property type="term" value="F:rRNA (guanine-N7-)-methyltransferase activity"/>
    <property type="evidence" value="ECO:0007669"/>
    <property type="project" value="UniProtKB-UniRule"/>
</dbReference>
<feature type="binding site" evidence="6">
    <location>
        <position position="80"/>
    </location>
    <ligand>
        <name>S-adenosyl-L-methionine</name>
        <dbReference type="ChEBI" id="CHEBI:59789"/>
    </ligand>
</feature>
<dbReference type="EC" id="2.1.1.-" evidence="6"/>
<comment type="function">
    <text evidence="6">Specifically methylates the N7 position of guanine in position 535 of 16S rRNA.</text>
</comment>
<accession>A0A4R2SBX1</accession>
<evidence type="ECO:0000256" key="4">
    <source>
        <dbReference type="ARBA" id="ARBA00022679"/>
    </source>
</evidence>
<dbReference type="Proteomes" id="UP000294746">
    <property type="component" value="Unassembled WGS sequence"/>
</dbReference>
<dbReference type="InterPro" id="IPR029063">
    <property type="entry name" value="SAM-dependent_MTases_sf"/>
</dbReference>
<reference evidence="7 8" key="1">
    <citation type="submission" date="2019-03" db="EMBL/GenBank/DDBJ databases">
        <title>Genomic Encyclopedia of Type Strains, Phase IV (KMG-IV): sequencing the most valuable type-strain genomes for metagenomic binning, comparative biology and taxonomic classification.</title>
        <authorList>
            <person name="Goeker M."/>
        </authorList>
    </citation>
    <scope>NUCLEOTIDE SEQUENCE [LARGE SCALE GENOMIC DNA]</scope>
    <source>
        <strain evidence="7 8">DSM 46831</strain>
    </source>
</reference>
<dbReference type="SUPFAM" id="SSF53335">
    <property type="entry name" value="S-adenosyl-L-methionine-dependent methyltransferases"/>
    <property type="match status" value="1"/>
</dbReference>
<keyword evidence="4 6" id="KW-0808">Transferase</keyword>
<keyword evidence="8" id="KW-1185">Reference proteome</keyword>
<dbReference type="Pfam" id="PF02527">
    <property type="entry name" value="GidB"/>
    <property type="match status" value="1"/>
</dbReference>
<keyword evidence="3 6" id="KW-0489">Methyltransferase</keyword>
<keyword evidence="1 6" id="KW-0963">Cytoplasm</keyword>
<keyword evidence="5 6" id="KW-0949">S-adenosyl-L-methionine</keyword>
<dbReference type="CDD" id="cd02440">
    <property type="entry name" value="AdoMet_MTases"/>
    <property type="match status" value="1"/>
</dbReference>
<evidence type="ECO:0000256" key="5">
    <source>
        <dbReference type="ARBA" id="ARBA00022691"/>
    </source>
</evidence>
<feature type="binding site" evidence="6">
    <location>
        <begin position="103"/>
        <end position="105"/>
    </location>
    <ligand>
        <name>S-adenosyl-L-methionine</name>
        <dbReference type="ChEBI" id="CHEBI:59789"/>
    </ligand>
</feature>
<feature type="binding site" evidence="6">
    <location>
        <begin position="131"/>
        <end position="132"/>
    </location>
    <ligand>
        <name>S-adenosyl-L-methionine</name>
        <dbReference type="ChEBI" id="CHEBI:59789"/>
    </ligand>
</feature>
<proteinExistence type="inferred from homology"/>
<dbReference type="HAMAP" id="MF_00074">
    <property type="entry name" value="16SrRNA_methyltr_G"/>
    <property type="match status" value="1"/>
</dbReference>
<dbReference type="AlphaFoldDB" id="A0A4R2SBX1"/>
<dbReference type="PANTHER" id="PTHR31760">
    <property type="entry name" value="S-ADENOSYL-L-METHIONINE-DEPENDENT METHYLTRANSFERASES SUPERFAMILY PROTEIN"/>
    <property type="match status" value="1"/>
</dbReference>
<dbReference type="EMBL" id="SLXV01000003">
    <property type="protein sequence ID" value="TCP70248.1"/>
    <property type="molecule type" value="Genomic_DNA"/>
</dbReference>
<evidence type="ECO:0000256" key="6">
    <source>
        <dbReference type="HAMAP-Rule" id="MF_00074"/>
    </source>
</evidence>
<feature type="binding site" evidence="6">
    <location>
        <position position="85"/>
    </location>
    <ligand>
        <name>S-adenosyl-L-methionine</name>
        <dbReference type="ChEBI" id="CHEBI:59789"/>
    </ligand>
</feature>